<dbReference type="Proteomes" id="UP000325313">
    <property type="component" value="Unassembled WGS sequence"/>
</dbReference>
<comment type="caution">
    <text evidence="1">The sequence shown here is derived from an EMBL/GenBank/DDBJ whole genome shotgun (WGS) entry which is preliminary data.</text>
</comment>
<gene>
    <name evidence="1" type="ORF">PGTUg99_000361</name>
</gene>
<evidence type="ECO:0000313" key="2">
    <source>
        <dbReference type="Proteomes" id="UP000325313"/>
    </source>
</evidence>
<dbReference type="AlphaFoldDB" id="A0A5B0QZI8"/>
<name>A0A5B0QZI8_PUCGR</name>
<accession>A0A5B0QZI8</accession>
<proteinExistence type="predicted"/>
<dbReference type="EMBL" id="VDEP01000248">
    <property type="protein sequence ID" value="KAA1118509.1"/>
    <property type="molecule type" value="Genomic_DNA"/>
</dbReference>
<evidence type="ECO:0000313" key="1">
    <source>
        <dbReference type="EMBL" id="KAA1118509.1"/>
    </source>
</evidence>
<sequence length="136" mass="15739">MFETGGTTTTRQQLIRVPSNDKGLNPILKKSVDFTIPEDKDAPEEYIKNILNPLKNDGFVRKFAELPESWEEREILIKQMNKELRYLRKRCENHEILGPCCTSKIIPNEEGIVHSIFSKARSTTYAAFHPNKKPYC</sequence>
<reference evidence="1 2" key="1">
    <citation type="submission" date="2019-05" db="EMBL/GenBank/DDBJ databases">
        <title>Emergence of the Ug99 lineage of the wheat stem rust pathogen through somatic hybridization.</title>
        <authorList>
            <person name="Li F."/>
            <person name="Upadhyaya N.M."/>
            <person name="Sperschneider J."/>
            <person name="Matny O."/>
            <person name="Nguyen-Phuc H."/>
            <person name="Mago R."/>
            <person name="Raley C."/>
            <person name="Miller M.E."/>
            <person name="Silverstein K.A.T."/>
            <person name="Henningsen E."/>
            <person name="Hirsch C.D."/>
            <person name="Visser B."/>
            <person name="Pretorius Z.A."/>
            <person name="Steffenson B.J."/>
            <person name="Schwessinger B."/>
            <person name="Dodds P.N."/>
            <person name="Figueroa M."/>
        </authorList>
    </citation>
    <scope>NUCLEOTIDE SEQUENCE [LARGE SCALE GENOMIC DNA]</scope>
    <source>
        <strain evidence="1 2">Ug99</strain>
    </source>
</reference>
<organism evidence="1 2">
    <name type="scientific">Puccinia graminis f. sp. tritici</name>
    <dbReference type="NCBI Taxonomy" id="56615"/>
    <lineage>
        <taxon>Eukaryota</taxon>
        <taxon>Fungi</taxon>
        <taxon>Dikarya</taxon>
        <taxon>Basidiomycota</taxon>
        <taxon>Pucciniomycotina</taxon>
        <taxon>Pucciniomycetes</taxon>
        <taxon>Pucciniales</taxon>
        <taxon>Pucciniaceae</taxon>
        <taxon>Puccinia</taxon>
    </lineage>
</organism>
<protein>
    <submittedName>
        <fullName evidence="1">Uncharacterized protein</fullName>
    </submittedName>
</protein>